<evidence type="ECO:0000259" key="1">
    <source>
        <dbReference type="Pfam" id="PF13443"/>
    </source>
</evidence>
<dbReference type="RefSeq" id="WP_197532629.1">
    <property type="nucleotide sequence ID" value="NZ_SJPP01000002.1"/>
</dbReference>
<accession>A0A5C6BC82</accession>
<name>A0A5C6BC82_9PLAN</name>
<dbReference type="InterPro" id="IPR010982">
    <property type="entry name" value="Lambda_DNA-bd_dom_sf"/>
</dbReference>
<dbReference type="Proteomes" id="UP000320735">
    <property type="component" value="Unassembled WGS sequence"/>
</dbReference>
<dbReference type="GO" id="GO:0003677">
    <property type="term" value="F:DNA binding"/>
    <property type="evidence" value="ECO:0007669"/>
    <property type="project" value="InterPro"/>
</dbReference>
<keyword evidence="3" id="KW-1185">Reference proteome</keyword>
<dbReference type="EMBL" id="SJPP01000002">
    <property type="protein sequence ID" value="TWU08899.1"/>
    <property type="molecule type" value="Genomic_DNA"/>
</dbReference>
<evidence type="ECO:0000313" key="2">
    <source>
        <dbReference type="EMBL" id="TWU08899.1"/>
    </source>
</evidence>
<dbReference type="CDD" id="cd00093">
    <property type="entry name" value="HTH_XRE"/>
    <property type="match status" value="1"/>
</dbReference>
<proteinExistence type="predicted"/>
<protein>
    <recommendedName>
        <fullName evidence="1">HTH cro/C1-type domain-containing protein</fullName>
    </recommendedName>
</protein>
<dbReference type="Pfam" id="PF13443">
    <property type="entry name" value="HTH_26"/>
    <property type="match status" value="1"/>
</dbReference>
<comment type="caution">
    <text evidence="2">The sequence shown here is derived from an EMBL/GenBank/DDBJ whole genome shotgun (WGS) entry which is preliminary data.</text>
</comment>
<sequence>MAKRRKKSESFSDQLRRLIAESDLSRNQICIAAEIDPSQMHRFVHGTGRLTNDTIDRLATALNFCLVMNE</sequence>
<feature type="domain" description="HTH cro/C1-type" evidence="1">
    <location>
        <begin position="15"/>
        <end position="63"/>
    </location>
</feature>
<gene>
    <name evidence="2" type="ORF">CA54_41380</name>
</gene>
<dbReference type="SUPFAM" id="SSF47413">
    <property type="entry name" value="lambda repressor-like DNA-binding domains"/>
    <property type="match status" value="1"/>
</dbReference>
<dbReference type="AlphaFoldDB" id="A0A5C6BC82"/>
<dbReference type="InterPro" id="IPR001387">
    <property type="entry name" value="Cro/C1-type_HTH"/>
</dbReference>
<evidence type="ECO:0000313" key="3">
    <source>
        <dbReference type="Proteomes" id="UP000320735"/>
    </source>
</evidence>
<organism evidence="2 3">
    <name type="scientific">Symmachiella macrocystis</name>
    <dbReference type="NCBI Taxonomy" id="2527985"/>
    <lineage>
        <taxon>Bacteria</taxon>
        <taxon>Pseudomonadati</taxon>
        <taxon>Planctomycetota</taxon>
        <taxon>Planctomycetia</taxon>
        <taxon>Planctomycetales</taxon>
        <taxon>Planctomycetaceae</taxon>
        <taxon>Symmachiella</taxon>
    </lineage>
</organism>
<dbReference type="Gene3D" id="1.10.260.40">
    <property type="entry name" value="lambda repressor-like DNA-binding domains"/>
    <property type="match status" value="1"/>
</dbReference>
<reference evidence="2 3" key="1">
    <citation type="submission" date="2019-02" db="EMBL/GenBank/DDBJ databases">
        <title>Deep-cultivation of Planctomycetes and their phenomic and genomic characterization uncovers novel biology.</title>
        <authorList>
            <person name="Wiegand S."/>
            <person name="Jogler M."/>
            <person name="Boedeker C."/>
            <person name="Pinto D."/>
            <person name="Vollmers J."/>
            <person name="Rivas-Marin E."/>
            <person name="Kohn T."/>
            <person name="Peeters S.H."/>
            <person name="Heuer A."/>
            <person name="Rast P."/>
            <person name="Oberbeckmann S."/>
            <person name="Bunk B."/>
            <person name="Jeske O."/>
            <person name="Meyerdierks A."/>
            <person name="Storesund J.E."/>
            <person name="Kallscheuer N."/>
            <person name="Luecker S."/>
            <person name="Lage O.M."/>
            <person name="Pohl T."/>
            <person name="Merkel B.J."/>
            <person name="Hornburger P."/>
            <person name="Mueller R.-W."/>
            <person name="Bruemmer F."/>
            <person name="Labrenz M."/>
            <person name="Spormann A.M."/>
            <person name="Op Den Camp H."/>
            <person name="Overmann J."/>
            <person name="Amann R."/>
            <person name="Jetten M.S.M."/>
            <person name="Mascher T."/>
            <person name="Medema M.H."/>
            <person name="Devos D.P."/>
            <person name="Kaster A.-K."/>
            <person name="Ovreas L."/>
            <person name="Rohde M."/>
            <person name="Galperin M.Y."/>
            <person name="Jogler C."/>
        </authorList>
    </citation>
    <scope>NUCLEOTIDE SEQUENCE [LARGE SCALE GENOMIC DNA]</scope>
    <source>
        <strain evidence="2 3">CA54</strain>
    </source>
</reference>